<sequence>ETRYVTLEDKVHLPLLQITYPTVYGRHEDEAPLDVLADILGGGKTVTVLQKPSERRHGGASRGVSPLPRTCL</sequence>
<gene>
    <name evidence="2" type="ORF">MGSAQ_003331</name>
</gene>
<comment type="caution">
    <text evidence="2">The sequence shown here is derived from an EMBL/GenBank/DDBJ whole genome shotgun (WGS) entry which is preliminary data.</text>
</comment>
<reference evidence="2" key="1">
    <citation type="submission" date="2013-11" db="EMBL/GenBank/DDBJ databases">
        <title>Microbial diversity, functional groups and degradation webs in Northern and Southern Mediterranean and Red Sea marine crude oil polluted sites.</title>
        <authorList>
            <person name="Daffonchio D."/>
            <person name="Mapelli F."/>
            <person name="Ferrer M."/>
            <person name="Richter M."/>
            <person name="Cherif A."/>
            <person name="Malkawi H.I."/>
            <person name="Yakimov M.M."/>
            <person name="Abdel-Fattah Y.R."/>
            <person name="Blaghen M."/>
            <person name="Golyshin P.N."/>
            <person name="Kalogerakis N."/>
            <person name="Boon N."/>
            <person name="Magagnini M."/>
            <person name="Fava F."/>
        </authorList>
    </citation>
    <scope>NUCLEOTIDE SEQUENCE</scope>
</reference>
<dbReference type="InterPro" id="IPR011249">
    <property type="entry name" value="Metalloenz_LuxS/M16"/>
</dbReference>
<feature type="region of interest" description="Disordered" evidence="1">
    <location>
        <begin position="51"/>
        <end position="72"/>
    </location>
</feature>
<accession>A0A1B6NPE1</accession>
<dbReference type="SUPFAM" id="SSF63411">
    <property type="entry name" value="LuxS/MPP-like metallohydrolase"/>
    <property type="match status" value="1"/>
</dbReference>
<evidence type="ECO:0000256" key="1">
    <source>
        <dbReference type="SAM" id="MobiDB-lite"/>
    </source>
</evidence>
<evidence type="ECO:0000313" key="2">
    <source>
        <dbReference type="EMBL" id="KTF05173.1"/>
    </source>
</evidence>
<dbReference type="AlphaFoldDB" id="A0A1B6NPE1"/>
<name>A0A1B6NPE1_9ZZZZ</name>
<dbReference type="EMBL" id="AYSL01001955">
    <property type="protein sequence ID" value="KTF05173.1"/>
    <property type="molecule type" value="Genomic_DNA"/>
</dbReference>
<feature type="non-terminal residue" evidence="2">
    <location>
        <position position="1"/>
    </location>
</feature>
<proteinExistence type="predicted"/>
<dbReference type="GO" id="GO:0046872">
    <property type="term" value="F:metal ion binding"/>
    <property type="evidence" value="ECO:0007669"/>
    <property type="project" value="InterPro"/>
</dbReference>
<organism evidence="2">
    <name type="scientific">marine sediment metagenome</name>
    <dbReference type="NCBI Taxonomy" id="412755"/>
    <lineage>
        <taxon>unclassified sequences</taxon>
        <taxon>metagenomes</taxon>
        <taxon>ecological metagenomes</taxon>
    </lineage>
</organism>
<protein>
    <submittedName>
        <fullName evidence="2">Metallopeptidase, M16 family protein</fullName>
    </submittedName>
</protein>
<dbReference type="Gene3D" id="3.30.830.10">
    <property type="entry name" value="Metalloenzyme, LuxS/M16 peptidase-like"/>
    <property type="match status" value="1"/>
</dbReference>